<evidence type="ECO:0000313" key="2">
    <source>
        <dbReference type="Proteomes" id="UP000709959"/>
    </source>
</evidence>
<organism evidence="1 2">
    <name type="scientific">Candidatus Geothrix odensensis</name>
    <dbReference type="NCBI Taxonomy" id="2954440"/>
    <lineage>
        <taxon>Bacteria</taxon>
        <taxon>Pseudomonadati</taxon>
        <taxon>Acidobacteriota</taxon>
        <taxon>Holophagae</taxon>
        <taxon>Holophagales</taxon>
        <taxon>Holophagaceae</taxon>
        <taxon>Geothrix</taxon>
    </lineage>
</organism>
<comment type="caution">
    <text evidence="1">The sequence shown here is derived from an EMBL/GenBank/DDBJ whole genome shotgun (WGS) entry which is preliminary data.</text>
</comment>
<gene>
    <name evidence="1" type="ORF">IPN91_11365</name>
</gene>
<dbReference type="EMBL" id="JADKCH010000014">
    <property type="protein sequence ID" value="MBK8573221.1"/>
    <property type="molecule type" value="Genomic_DNA"/>
</dbReference>
<proteinExistence type="predicted"/>
<sequence>MDKAGSYAIQGIGALLFIEAVQGASPPSWGSPWSGWGPCSATWAC</sequence>
<reference evidence="1 2" key="1">
    <citation type="submission" date="2020-10" db="EMBL/GenBank/DDBJ databases">
        <title>Connecting structure to function with the recovery of over 1000 high-quality activated sludge metagenome-assembled genomes encoding full-length rRNA genes using long-read sequencing.</title>
        <authorList>
            <person name="Singleton C.M."/>
            <person name="Petriglieri F."/>
            <person name="Kristensen J.M."/>
            <person name="Kirkegaard R.H."/>
            <person name="Michaelsen T.Y."/>
            <person name="Andersen M.H."/>
            <person name="Karst S.M."/>
            <person name="Dueholm M.S."/>
            <person name="Nielsen P.H."/>
            <person name="Albertsen M."/>
        </authorList>
    </citation>
    <scope>NUCLEOTIDE SEQUENCE [LARGE SCALE GENOMIC DNA]</scope>
    <source>
        <strain evidence="1">OdNE_18-Q3-R46-58_MAXAC.008</strain>
    </source>
</reference>
<dbReference type="Proteomes" id="UP000709959">
    <property type="component" value="Unassembled WGS sequence"/>
</dbReference>
<accession>A0A936F3B0</accession>
<name>A0A936F3B0_9BACT</name>
<evidence type="ECO:0000313" key="1">
    <source>
        <dbReference type="EMBL" id="MBK8573221.1"/>
    </source>
</evidence>
<protein>
    <submittedName>
        <fullName evidence="1">Maf family protein</fullName>
    </submittedName>
</protein>
<dbReference type="AlphaFoldDB" id="A0A936F3B0"/>